<gene>
    <name evidence="2" type="ORF">L207DRAFT_615126</name>
</gene>
<dbReference type="EMBL" id="KZ613970">
    <property type="protein sequence ID" value="PMD29948.1"/>
    <property type="molecule type" value="Genomic_DNA"/>
</dbReference>
<reference evidence="2 3" key="1">
    <citation type="submission" date="2016-04" db="EMBL/GenBank/DDBJ databases">
        <title>A degradative enzymes factory behind the ericoid mycorrhizal symbiosis.</title>
        <authorList>
            <consortium name="DOE Joint Genome Institute"/>
            <person name="Martino E."/>
            <person name="Morin E."/>
            <person name="Grelet G."/>
            <person name="Kuo A."/>
            <person name="Kohler A."/>
            <person name="Daghino S."/>
            <person name="Barry K."/>
            <person name="Choi C."/>
            <person name="Cichocki N."/>
            <person name="Clum A."/>
            <person name="Copeland A."/>
            <person name="Hainaut M."/>
            <person name="Haridas S."/>
            <person name="Labutti K."/>
            <person name="Lindquist E."/>
            <person name="Lipzen A."/>
            <person name="Khouja H.-R."/>
            <person name="Murat C."/>
            <person name="Ohm R."/>
            <person name="Olson A."/>
            <person name="Spatafora J."/>
            <person name="Veneault-Fourrey C."/>
            <person name="Henrissat B."/>
            <person name="Grigoriev I."/>
            <person name="Martin F."/>
            <person name="Perotto S."/>
        </authorList>
    </citation>
    <scope>NUCLEOTIDE SEQUENCE [LARGE SCALE GENOMIC DNA]</scope>
    <source>
        <strain evidence="2 3">F</strain>
    </source>
</reference>
<evidence type="ECO:0000256" key="1">
    <source>
        <dbReference type="SAM" id="SignalP"/>
    </source>
</evidence>
<evidence type="ECO:0000313" key="2">
    <source>
        <dbReference type="EMBL" id="PMD29948.1"/>
    </source>
</evidence>
<proteinExistence type="predicted"/>
<evidence type="ECO:0000313" key="3">
    <source>
        <dbReference type="Proteomes" id="UP000235786"/>
    </source>
</evidence>
<sequence>MHKTSIILFALAVGSTVTALDPAKIARRVPVSNNLMRRDNYTISGGWALLGPTTCPTGTTGCGVYQQTRSNSCCPNALFCSLGDWIPDAMCCPDSTSCQSSLITTPACADPSWVLWQGAMDDNISNYFCCSEGQIGLVDRECVSGQQNVAASIEASLLGTGAPNPNPTETAVTVKTTATATKNGGSATATITAAPTTSTSGSGGLGSEIKSAFSHNDGNHVAVGAEVLVGAMLAALL</sequence>
<feature type="chain" id="PRO_5014400238" evidence="1">
    <location>
        <begin position="20"/>
        <end position="237"/>
    </location>
</feature>
<dbReference type="Proteomes" id="UP000235786">
    <property type="component" value="Unassembled WGS sequence"/>
</dbReference>
<protein>
    <submittedName>
        <fullName evidence="2">Uncharacterized protein</fullName>
    </submittedName>
</protein>
<keyword evidence="1" id="KW-0732">Signal</keyword>
<dbReference type="AlphaFoldDB" id="A0A2J6QUK3"/>
<feature type="signal peptide" evidence="1">
    <location>
        <begin position="1"/>
        <end position="19"/>
    </location>
</feature>
<keyword evidence="3" id="KW-1185">Reference proteome</keyword>
<accession>A0A2J6QUK3</accession>
<organism evidence="2 3">
    <name type="scientific">Hyaloscypha variabilis (strain UAMH 11265 / GT02V1 / F)</name>
    <name type="common">Meliniomyces variabilis</name>
    <dbReference type="NCBI Taxonomy" id="1149755"/>
    <lineage>
        <taxon>Eukaryota</taxon>
        <taxon>Fungi</taxon>
        <taxon>Dikarya</taxon>
        <taxon>Ascomycota</taxon>
        <taxon>Pezizomycotina</taxon>
        <taxon>Leotiomycetes</taxon>
        <taxon>Helotiales</taxon>
        <taxon>Hyaloscyphaceae</taxon>
        <taxon>Hyaloscypha</taxon>
        <taxon>Hyaloscypha variabilis</taxon>
    </lineage>
</organism>
<name>A0A2J6QUK3_HYAVF</name>